<dbReference type="FunFam" id="3.40.30.10:FF:000030">
    <property type="entry name" value="Protein disulfide-isomerase"/>
    <property type="match status" value="1"/>
</dbReference>
<dbReference type="Gene3D" id="3.40.30.10">
    <property type="entry name" value="Glutaredoxin"/>
    <property type="match status" value="4"/>
</dbReference>
<feature type="region of interest" description="Disordered" evidence="14">
    <location>
        <begin position="469"/>
        <end position="491"/>
    </location>
</feature>
<feature type="signal peptide" evidence="13">
    <location>
        <begin position="1"/>
        <end position="18"/>
    </location>
</feature>
<comment type="similarity">
    <text evidence="3 12">Belongs to the protein disulfide isomerase family.</text>
</comment>
<dbReference type="PRINTS" id="PR00421">
    <property type="entry name" value="THIOREDOXIN"/>
</dbReference>
<dbReference type="NCBIfam" id="TIGR01130">
    <property type="entry name" value="ER_PDI_fam"/>
    <property type="match status" value="1"/>
</dbReference>
<evidence type="ECO:0000256" key="10">
    <source>
        <dbReference type="ARBA" id="ARBA00023284"/>
    </source>
</evidence>
<dbReference type="AlphaFoldDB" id="A0A1W7R9Z2"/>
<dbReference type="PANTHER" id="PTHR18929">
    <property type="entry name" value="PROTEIN DISULFIDE ISOMERASE"/>
    <property type="match status" value="1"/>
</dbReference>
<dbReference type="GO" id="GO:0003756">
    <property type="term" value="F:protein disulfide isomerase activity"/>
    <property type="evidence" value="ECO:0007669"/>
    <property type="project" value="UniProtKB-EC"/>
</dbReference>
<dbReference type="NCBIfam" id="TIGR01126">
    <property type="entry name" value="pdi_dom"/>
    <property type="match status" value="2"/>
</dbReference>
<feature type="disulfide bond" description="Redox-active" evidence="11">
    <location>
        <begin position="54"/>
        <end position="57"/>
    </location>
</feature>
<comment type="subcellular location">
    <subcellularLocation>
        <location evidence="2">Endoplasmic reticulum lumen</location>
    </subcellularLocation>
</comment>
<evidence type="ECO:0000256" key="3">
    <source>
        <dbReference type="ARBA" id="ARBA00006347"/>
    </source>
</evidence>
<dbReference type="PROSITE" id="PS51352">
    <property type="entry name" value="THIOREDOXIN_2"/>
    <property type="match status" value="2"/>
</dbReference>
<dbReference type="GO" id="GO:0005788">
    <property type="term" value="C:endoplasmic reticulum lumen"/>
    <property type="evidence" value="ECO:0007669"/>
    <property type="project" value="UniProtKB-SubCell"/>
</dbReference>
<keyword evidence="7" id="KW-0256">Endoplasmic reticulum</keyword>
<evidence type="ECO:0000256" key="1">
    <source>
        <dbReference type="ARBA" id="ARBA00001182"/>
    </source>
</evidence>
<proteinExistence type="inferred from homology"/>
<keyword evidence="10 11" id="KW-0676">Redox-active center</keyword>
<evidence type="ECO:0000256" key="11">
    <source>
        <dbReference type="PIRSR" id="PIRSR605792-51"/>
    </source>
</evidence>
<evidence type="ECO:0000256" key="9">
    <source>
        <dbReference type="ARBA" id="ARBA00023235"/>
    </source>
</evidence>
<dbReference type="InterPro" id="IPR005792">
    <property type="entry name" value="Prot_disulphide_isomerase"/>
</dbReference>
<protein>
    <recommendedName>
        <fullName evidence="4 13">Protein disulfide-isomerase</fullName>
        <ecNumber evidence="4 13">5.3.4.1</ecNumber>
    </recommendedName>
</protein>
<dbReference type="GO" id="GO:0006457">
    <property type="term" value="P:protein folding"/>
    <property type="evidence" value="ECO:0007669"/>
    <property type="project" value="TreeGrafter"/>
</dbReference>
<keyword evidence="8 11" id="KW-1015">Disulfide bond</keyword>
<dbReference type="CDD" id="cd02961">
    <property type="entry name" value="PDI_a_family"/>
    <property type="match status" value="1"/>
</dbReference>
<evidence type="ECO:0000256" key="2">
    <source>
        <dbReference type="ARBA" id="ARBA00004319"/>
    </source>
</evidence>
<evidence type="ECO:0000259" key="15">
    <source>
        <dbReference type="PROSITE" id="PS51352"/>
    </source>
</evidence>
<accession>A0A1W7R9Z2</accession>
<feature type="domain" description="Thioredoxin" evidence="15">
    <location>
        <begin position="331"/>
        <end position="472"/>
    </location>
</feature>
<dbReference type="InterPro" id="IPR005788">
    <property type="entry name" value="PDI_thioredoxin-like_dom"/>
</dbReference>
<dbReference type="InterPro" id="IPR017937">
    <property type="entry name" value="Thioredoxin_CS"/>
</dbReference>
<evidence type="ECO:0000256" key="6">
    <source>
        <dbReference type="ARBA" id="ARBA00022737"/>
    </source>
</evidence>
<evidence type="ECO:0000256" key="12">
    <source>
        <dbReference type="RuleBase" id="RU004208"/>
    </source>
</evidence>
<feature type="chain" id="PRO_5011812532" description="Protein disulfide-isomerase" evidence="13">
    <location>
        <begin position="19"/>
        <end position="491"/>
    </location>
</feature>
<comment type="catalytic activity">
    <reaction evidence="1 13">
        <text>Catalyzes the rearrangement of -S-S- bonds in proteins.</text>
        <dbReference type="EC" id="5.3.4.1"/>
    </reaction>
</comment>
<dbReference type="InterPro" id="IPR013766">
    <property type="entry name" value="Thioredoxin_domain"/>
</dbReference>
<sequence length="491" mass="56388">MYWLLCSAAFYLIIIASGDDGKKEDNVLVLTKDNFDDTVKTNKYVLVEFYAPWCGHCKALAPEYAKAAEKLAEENSDIHLAKVDATEETELAEKHKVKGYPTLKFFRDGTPVDYTGGRTSDTIIKWLKKKTGPPAIQLMTVEEAKEFKGSSDVVIIGFFKDQESKEAKEYLDVAFAIDDHPFGITSDEGIYKELEVEKDNVVLFKKFDEERINYEGEFEKDSIKKFVRTNSLPLVIEFTHETAQKIFGGDVKLHNLLFISKKSEDYGSIVDKFRNVAKEFKGKVLFVSIDTDDEDHGKIVEFFGLKQDEQPTLRLIKLEEEMTKYKPLTTELSEDNIRNFVQGVIDGKIKQHYLSQDLPEDWNKGPVYDLVSKNFDEVVYDKTKDVIVEFYAPWCGHCKQLAPIYEKLGEKYKDKDDVIIARMDATANELEHTKVNSFPTIKLYKKETNEVIEYKGKRTFEALEKFIDSGGVEEKEPEEVPKETDSKKDEL</sequence>
<dbReference type="FunFam" id="3.40.30.10:FF:000023">
    <property type="entry name" value="Protein disulfide-isomerase"/>
    <property type="match status" value="1"/>
</dbReference>
<dbReference type="SUPFAM" id="SSF52833">
    <property type="entry name" value="Thioredoxin-like"/>
    <property type="match status" value="4"/>
</dbReference>
<evidence type="ECO:0000256" key="14">
    <source>
        <dbReference type="SAM" id="MobiDB-lite"/>
    </source>
</evidence>
<evidence type="ECO:0000256" key="7">
    <source>
        <dbReference type="ARBA" id="ARBA00022824"/>
    </source>
</evidence>
<feature type="domain" description="Thioredoxin" evidence="15">
    <location>
        <begin position="3"/>
        <end position="132"/>
    </location>
</feature>
<dbReference type="PANTHER" id="PTHR18929:SF240">
    <property type="entry name" value="PROTEIN DISULFIDE-ISOMERASE"/>
    <property type="match status" value="1"/>
</dbReference>
<dbReference type="FunFam" id="3.40.30.10:FF:000027">
    <property type="entry name" value="protein disulfide-isomerase A2"/>
    <property type="match status" value="1"/>
</dbReference>
<dbReference type="InterPro" id="IPR036249">
    <property type="entry name" value="Thioredoxin-like_sf"/>
</dbReference>
<dbReference type="EC" id="5.3.4.1" evidence="4 13"/>
<dbReference type="GO" id="GO:0034976">
    <property type="term" value="P:response to endoplasmic reticulum stress"/>
    <property type="evidence" value="ECO:0007669"/>
    <property type="project" value="TreeGrafter"/>
</dbReference>
<evidence type="ECO:0000256" key="4">
    <source>
        <dbReference type="ARBA" id="ARBA00012723"/>
    </source>
</evidence>
<dbReference type="CDD" id="cd02982">
    <property type="entry name" value="PDI_b'_family"/>
    <property type="match status" value="1"/>
</dbReference>
<keyword evidence="9 13" id="KW-0413">Isomerase</keyword>
<reference evidence="16" key="1">
    <citation type="submission" date="2016-11" db="EMBL/GenBank/DDBJ databases">
        <title>Venom-gland transcriptomics and venom proteomics of the black-back scorpion (Hadrurus spadix) reveal detectability challenges and an unexplored realm of animal toxin diversity.</title>
        <authorList>
            <person name="Rokyta D.R."/>
            <person name="Ward M.J."/>
        </authorList>
    </citation>
    <scope>NUCLEOTIDE SEQUENCE</scope>
    <source>
        <tissue evidence="16">Venom gland</tissue>
    </source>
</reference>
<dbReference type="CDD" id="cd02981">
    <property type="entry name" value="PDI_b_family"/>
    <property type="match status" value="1"/>
</dbReference>
<keyword evidence="6" id="KW-0677">Repeat</keyword>
<dbReference type="Pfam" id="PF13848">
    <property type="entry name" value="Thioredoxin_6"/>
    <property type="match status" value="1"/>
</dbReference>
<feature type="disulfide bond" description="Redox-active" evidence="11">
    <location>
        <begin position="395"/>
        <end position="398"/>
    </location>
</feature>
<keyword evidence="5 13" id="KW-0732">Signal</keyword>
<dbReference type="CDD" id="cd02995">
    <property type="entry name" value="PDI_a_PDI_a'_C"/>
    <property type="match status" value="1"/>
</dbReference>
<evidence type="ECO:0000256" key="5">
    <source>
        <dbReference type="ARBA" id="ARBA00022729"/>
    </source>
</evidence>
<dbReference type="EMBL" id="GFAH01000417">
    <property type="protein sequence ID" value="JAV47972.1"/>
    <property type="molecule type" value="Transcribed_RNA"/>
</dbReference>
<dbReference type="Pfam" id="PF00085">
    <property type="entry name" value="Thioredoxin"/>
    <property type="match status" value="2"/>
</dbReference>
<dbReference type="FunFam" id="3.40.30.10:FF:000042">
    <property type="entry name" value="protein disulfide-isomerase A2"/>
    <property type="match status" value="1"/>
</dbReference>
<dbReference type="PROSITE" id="PS00194">
    <property type="entry name" value="THIOREDOXIN_1"/>
    <property type="match status" value="2"/>
</dbReference>
<organism evidence="16">
    <name type="scientific">Hadrurus spadix</name>
    <dbReference type="NCBI Taxonomy" id="141984"/>
    <lineage>
        <taxon>Eukaryota</taxon>
        <taxon>Metazoa</taxon>
        <taxon>Ecdysozoa</taxon>
        <taxon>Arthropoda</taxon>
        <taxon>Chelicerata</taxon>
        <taxon>Arachnida</taxon>
        <taxon>Scorpiones</taxon>
        <taxon>Iurida</taxon>
        <taxon>Iuroidea</taxon>
        <taxon>Hadrurus</taxon>
    </lineage>
</organism>
<name>A0A1W7R9Z2_9SCOR</name>
<evidence type="ECO:0000256" key="8">
    <source>
        <dbReference type="ARBA" id="ARBA00023157"/>
    </source>
</evidence>
<evidence type="ECO:0000313" key="16">
    <source>
        <dbReference type="EMBL" id="JAV47972.1"/>
    </source>
</evidence>
<evidence type="ECO:0000256" key="13">
    <source>
        <dbReference type="RuleBase" id="RU361130"/>
    </source>
</evidence>